<comment type="caution">
    <text evidence="1">The sequence shown here is derived from an EMBL/GenBank/DDBJ whole genome shotgun (WGS) entry which is preliminary data.</text>
</comment>
<gene>
    <name evidence="1" type="primary">Necator_chrV.g21175</name>
    <name evidence="1" type="ORF">RB195_016382</name>
</gene>
<evidence type="ECO:0000313" key="2">
    <source>
        <dbReference type="Proteomes" id="UP001303046"/>
    </source>
</evidence>
<organism evidence="1 2">
    <name type="scientific">Necator americanus</name>
    <name type="common">Human hookworm</name>
    <dbReference type="NCBI Taxonomy" id="51031"/>
    <lineage>
        <taxon>Eukaryota</taxon>
        <taxon>Metazoa</taxon>
        <taxon>Ecdysozoa</taxon>
        <taxon>Nematoda</taxon>
        <taxon>Chromadorea</taxon>
        <taxon>Rhabditida</taxon>
        <taxon>Rhabditina</taxon>
        <taxon>Rhabditomorpha</taxon>
        <taxon>Strongyloidea</taxon>
        <taxon>Ancylostomatidae</taxon>
        <taxon>Bunostominae</taxon>
        <taxon>Necator</taxon>
    </lineage>
</organism>
<evidence type="ECO:0000313" key="1">
    <source>
        <dbReference type="EMBL" id="KAK6759129.1"/>
    </source>
</evidence>
<dbReference type="Gene3D" id="3.40.50.300">
    <property type="entry name" value="P-loop containing nucleotide triphosphate hydrolases"/>
    <property type="match status" value="1"/>
</dbReference>
<accession>A0ABR1E8X2</accession>
<sequence length="218" mass="23362">MRTWTQTKNLNVIIDICPWSNRAVERFAREHGCPTNEGFFIDVAVRLTKASSAGEHVSKMRISDNIERGSAALAIMDRVYGAAALGCHNQSKMRPIDPVEQESIVTVQDHDILSSQQHDAIGLGIGDIPIAAIQAGFRIGKTVVGAIIAARWTAGGVLVLATASTNAAVSQFTATIYVSNTAAQENFMPTSVDMNKILVSLGETYADALSDLEKSVCN</sequence>
<reference evidence="1 2" key="1">
    <citation type="submission" date="2023-08" db="EMBL/GenBank/DDBJ databases">
        <title>A Necator americanus chromosomal reference genome.</title>
        <authorList>
            <person name="Ilik V."/>
            <person name="Petrzelkova K.J."/>
            <person name="Pardy F."/>
            <person name="Fuh T."/>
            <person name="Niatou-Singa F.S."/>
            <person name="Gouil Q."/>
            <person name="Baker L."/>
            <person name="Ritchie M.E."/>
            <person name="Jex A.R."/>
            <person name="Gazzola D."/>
            <person name="Li H."/>
            <person name="Toshio Fujiwara R."/>
            <person name="Zhan B."/>
            <person name="Aroian R.V."/>
            <person name="Pafco B."/>
            <person name="Schwarz E.M."/>
        </authorList>
    </citation>
    <scope>NUCLEOTIDE SEQUENCE [LARGE SCALE GENOMIC DNA]</scope>
    <source>
        <strain evidence="1 2">Aroian</strain>
        <tissue evidence="1">Whole animal</tissue>
    </source>
</reference>
<proteinExistence type="predicted"/>
<protein>
    <submittedName>
        <fullName evidence="1">Uncharacterized protein</fullName>
    </submittedName>
</protein>
<name>A0ABR1E8X2_NECAM</name>
<dbReference type="InterPro" id="IPR027417">
    <property type="entry name" value="P-loop_NTPase"/>
</dbReference>
<keyword evidence="2" id="KW-1185">Reference proteome</keyword>
<dbReference type="EMBL" id="JAVFWL010000005">
    <property type="protein sequence ID" value="KAK6759129.1"/>
    <property type="molecule type" value="Genomic_DNA"/>
</dbReference>
<dbReference type="Proteomes" id="UP001303046">
    <property type="component" value="Unassembled WGS sequence"/>
</dbReference>